<name>A0A8D4VRU0_9GAMM</name>
<organism evidence="13 14">
    <name type="scientific">Methylogaea oryzae</name>
    <dbReference type="NCBI Taxonomy" id="1295382"/>
    <lineage>
        <taxon>Bacteria</taxon>
        <taxon>Pseudomonadati</taxon>
        <taxon>Pseudomonadota</taxon>
        <taxon>Gammaproteobacteria</taxon>
        <taxon>Methylococcales</taxon>
        <taxon>Methylococcaceae</taxon>
        <taxon>Methylogaea</taxon>
    </lineage>
</organism>
<evidence type="ECO:0000256" key="10">
    <source>
        <dbReference type="SAM" id="Phobius"/>
    </source>
</evidence>
<dbReference type="GO" id="GO:0005524">
    <property type="term" value="F:ATP binding"/>
    <property type="evidence" value="ECO:0007669"/>
    <property type="project" value="UniProtKB-KW"/>
</dbReference>
<keyword evidence="8" id="KW-0445">Lipid transport</keyword>
<keyword evidence="4" id="KW-0547">Nucleotide-binding</keyword>
<dbReference type="PROSITE" id="PS50893">
    <property type="entry name" value="ABC_TRANSPORTER_2"/>
    <property type="match status" value="1"/>
</dbReference>
<evidence type="ECO:0000256" key="2">
    <source>
        <dbReference type="ARBA" id="ARBA00022448"/>
    </source>
</evidence>
<dbReference type="GO" id="GO:0015421">
    <property type="term" value="F:ABC-type oligopeptide transporter activity"/>
    <property type="evidence" value="ECO:0007669"/>
    <property type="project" value="TreeGrafter"/>
</dbReference>
<evidence type="ECO:0000256" key="4">
    <source>
        <dbReference type="ARBA" id="ARBA00022741"/>
    </source>
</evidence>
<dbReference type="EMBL" id="AP019782">
    <property type="protein sequence ID" value="BBL72562.1"/>
    <property type="molecule type" value="Genomic_DNA"/>
</dbReference>
<dbReference type="GO" id="GO:0016020">
    <property type="term" value="C:membrane"/>
    <property type="evidence" value="ECO:0007669"/>
    <property type="project" value="InterPro"/>
</dbReference>
<reference evidence="13" key="1">
    <citation type="submission" date="2019-06" db="EMBL/GenBank/DDBJ databases">
        <title>Complete genome sequence of Methylogaea oryzae strain JCM16910.</title>
        <authorList>
            <person name="Asakawa S."/>
        </authorList>
    </citation>
    <scope>NUCLEOTIDE SEQUENCE</scope>
    <source>
        <strain evidence="13">E10</strain>
    </source>
</reference>
<evidence type="ECO:0000256" key="3">
    <source>
        <dbReference type="ARBA" id="ARBA00022692"/>
    </source>
</evidence>
<dbReference type="NCBIfam" id="TIGR02203">
    <property type="entry name" value="MsbA_lipidA"/>
    <property type="match status" value="1"/>
</dbReference>
<evidence type="ECO:0000256" key="5">
    <source>
        <dbReference type="ARBA" id="ARBA00022840"/>
    </source>
</evidence>
<dbReference type="InterPro" id="IPR003439">
    <property type="entry name" value="ABC_transporter-like_ATP-bd"/>
</dbReference>
<keyword evidence="7 10" id="KW-1133">Transmembrane helix</keyword>
<keyword evidence="5 13" id="KW-0067">ATP-binding</keyword>
<dbReference type="PANTHER" id="PTHR43394">
    <property type="entry name" value="ATP-DEPENDENT PERMEASE MDL1, MITOCHONDRIAL"/>
    <property type="match status" value="1"/>
</dbReference>
<dbReference type="AlphaFoldDB" id="A0A8D4VRU0"/>
<feature type="transmembrane region" description="Helical" evidence="10">
    <location>
        <begin position="255"/>
        <end position="274"/>
    </location>
</feature>
<dbReference type="KEGG" id="moz:MoryE10_31680"/>
<dbReference type="PROSITE" id="PS50929">
    <property type="entry name" value="ABC_TM1F"/>
    <property type="match status" value="1"/>
</dbReference>
<evidence type="ECO:0000256" key="8">
    <source>
        <dbReference type="ARBA" id="ARBA00023055"/>
    </source>
</evidence>
<feature type="transmembrane region" description="Helical" evidence="10">
    <location>
        <begin position="67"/>
        <end position="90"/>
    </location>
</feature>
<dbReference type="Proteomes" id="UP000824988">
    <property type="component" value="Chromosome"/>
</dbReference>
<keyword evidence="14" id="KW-1185">Reference proteome</keyword>
<evidence type="ECO:0000313" key="13">
    <source>
        <dbReference type="EMBL" id="BBL72562.1"/>
    </source>
</evidence>
<dbReference type="GO" id="GO:0034040">
    <property type="term" value="F:ATPase-coupled lipid transmembrane transporter activity"/>
    <property type="evidence" value="ECO:0007669"/>
    <property type="project" value="InterPro"/>
</dbReference>
<evidence type="ECO:0000256" key="9">
    <source>
        <dbReference type="ARBA" id="ARBA00023136"/>
    </source>
</evidence>
<feature type="transmembrane region" description="Helical" evidence="10">
    <location>
        <begin position="166"/>
        <end position="186"/>
    </location>
</feature>
<evidence type="ECO:0000313" key="14">
    <source>
        <dbReference type="Proteomes" id="UP000824988"/>
    </source>
</evidence>
<proteinExistence type="predicted"/>
<dbReference type="InterPro" id="IPR017871">
    <property type="entry name" value="ABC_transporter-like_CS"/>
</dbReference>
<dbReference type="CDD" id="cd03251">
    <property type="entry name" value="ABCC_MsbA"/>
    <property type="match status" value="1"/>
</dbReference>
<evidence type="ECO:0000256" key="7">
    <source>
        <dbReference type="ARBA" id="ARBA00022989"/>
    </source>
</evidence>
<dbReference type="InterPro" id="IPR011917">
    <property type="entry name" value="ABC_transpr_lipidA"/>
</dbReference>
<accession>A0A8D4VRU0</accession>
<dbReference type="FunFam" id="3.40.50.300:FF:000140">
    <property type="entry name" value="Lipid A export ATP-binding/permease protein MsbA"/>
    <property type="match status" value="1"/>
</dbReference>
<keyword evidence="3 10" id="KW-0812">Transmembrane</keyword>
<dbReference type="PROSITE" id="PS00211">
    <property type="entry name" value="ABC_TRANSPORTER_1"/>
    <property type="match status" value="1"/>
</dbReference>
<dbReference type="InterPro" id="IPR039421">
    <property type="entry name" value="Type_1_exporter"/>
</dbReference>
<evidence type="ECO:0000256" key="1">
    <source>
        <dbReference type="ARBA" id="ARBA00004127"/>
    </source>
</evidence>
<dbReference type="Pfam" id="PF00664">
    <property type="entry name" value="ABC_membrane"/>
    <property type="match status" value="1"/>
</dbReference>
<gene>
    <name evidence="13" type="primary">msbA</name>
    <name evidence="13" type="ORF">MoryE10_31680</name>
</gene>
<evidence type="ECO:0000259" key="12">
    <source>
        <dbReference type="PROSITE" id="PS50929"/>
    </source>
</evidence>
<feature type="transmembrane region" description="Helical" evidence="10">
    <location>
        <begin position="25"/>
        <end position="46"/>
    </location>
</feature>
<dbReference type="SMART" id="SM00382">
    <property type="entry name" value="AAA"/>
    <property type="match status" value="1"/>
</dbReference>
<feature type="domain" description="ABC transmembrane type-1" evidence="12">
    <location>
        <begin position="31"/>
        <end position="309"/>
    </location>
</feature>
<dbReference type="GO" id="GO:0012505">
    <property type="term" value="C:endomembrane system"/>
    <property type="evidence" value="ECO:0007669"/>
    <property type="project" value="UniProtKB-SubCell"/>
</dbReference>
<keyword evidence="6" id="KW-1278">Translocase</keyword>
<dbReference type="RefSeq" id="WP_221047629.1">
    <property type="nucleotide sequence ID" value="NZ_AP019782.1"/>
</dbReference>
<dbReference type="Pfam" id="PF00005">
    <property type="entry name" value="ABC_tran"/>
    <property type="match status" value="1"/>
</dbReference>
<sequence>MNDTKAQPPNSLQAYLRLLSYVRPYWLIFSVSLIGFVIYAATQPAFTKLMESAVDYVQNRKQEEAMWIPLAMVGIMLVRGIGSFLGNYYIAKVANNVVHTLRCRIFDRYTELPTSYFDDNNSGHLISRVTYNVTQVTTAATDAIKVVVREGMTVIALIGYLAYLNWRLSLIFLAIAPLIAFVVSRANKRFRKQAKRIQSSMGDVTHISSELITGHRVVRSFGGEDYEKRRFREASRDNYRQLLSMVKTSAISTPVLQLIVTSALAVLIYLALLMMSDGSAGQFVAFITTAILIPKPLRQLSEVSSTIQKGITAAESIFEVLDEAPEADHGTLDVERARGRVEFRGLTFGYPASQRPVLDDVSFVAEPGQTVALVGHSGSGKTTLVNLIPRFYDHHQGQILLDDVDVNQYALKSLRRQIAFVTQHVTLFNDTVAANIAYGTLGNAPRAAIVEAARQANALEFIERLPDGLDTLIGENGVKLSGGQRQRLAIARALLKNAPLLILDEATSALDTESEQKIQLALDKAMRGRTTLVIAHRLSTVENADLILVLDQGRIVERGDHAELLALGGIYAQLHRRQFHDAPRPVAEDG</sequence>
<evidence type="ECO:0000256" key="6">
    <source>
        <dbReference type="ARBA" id="ARBA00022967"/>
    </source>
</evidence>
<dbReference type="PANTHER" id="PTHR43394:SF1">
    <property type="entry name" value="ATP-BINDING CASSETTE SUB-FAMILY B MEMBER 10, MITOCHONDRIAL"/>
    <property type="match status" value="1"/>
</dbReference>
<dbReference type="InterPro" id="IPR011527">
    <property type="entry name" value="ABC1_TM_dom"/>
</dbReference>
<keyword evidence="2" id="KW-0813">Transport</keyword>
<dbReference type="GO" id="GO:0016887">
    <property type="term" value="F:ATP hydrolysis activity"/>
    <property type="evidence" value="ECO:0007669"/>
    <property type="project" value="InterPro"/>
</dbReference>
<keyword evidence="9 10" id="KW-0472">Membrane</keyword>
<feature type="domain" description="ABC transporter" evidence="11">
    <location>
        <begin position="341"/>
        <end position="577"/>
    </location>
</feature>
<dbReference type="InterPro" id="IPR003593">
    <property type="entry name" value="AAA+_ATPase"/>
</dbReference>
<evidence type="ECO:0000259" key="11">
    <source>
        <dbReference type="PROSITE" id="PS50893"/>
    </source>
</evidence>
<protein>
    <submittedName>
        <fullName evidence="13">Lipid A export ATP-binding/permease protein MsbA</fullName>
    </submittedName>
</protein>
<comment type="subcellular location">
    <subcellularLocation>
        <location evidence="1">Endomembrane system</location>
        <topology evidence="1">Multi-pass membrane protein</topology>
    </subcellularLocation>
</comment>
<dbReference type="CDD" id="cd18552">
    <property type="entry name" value="ABC_6TM_MsbA_like"/>
    <property type="match status" value="1"/>
</dbReference>